<dbReference type="OrthoDB" id="4744537at2759"/>
<sequence length="223" mass="26106">MRLLEIQDYATEPVLTEDIPDHEVPFYAILSHTWDHGHEVTHDDMVWGTGRDKTGWRKIEFCSGQTPRDGLQHFWIDTCCIDKSNHAEDHAAIRSMFAWYQNARVCYAYLTDVTSIKDLPWSKWWTRGWTLQELLAPQVVKFFNCDGRYLGDKSSLEGLIHKRTRIPLEALRGLPFKYFSVQERLSWIGDRVTTYPEDMENCLTGILGDDYARRYEAGRRQAI</sequence>
<evidence type="ECO:0000313" key="3">
    <source>
        <dbReference type="Proteomes" id="UP000070501"/>
    </source>
</evidence>
<dbReference type="EMBL" id="KQ964260">
    <property type="protein sequence ID" value="KXJ87913.1"/>
    <property type="molecule type" value="Genomic_DNA"/>
</dbReference>
<dbReference type="AlphaFoldDB" id="A0A136ISQ3"/>
<proteinExistence type="predicted"/>
<protein>
    <submittedName>
        <fullName evidence="2">Heterokaryon incompatibility protein-domain-containing protein</fullName>
    </submittedName>
</protein>
<dbReference type="InParanoid" id="A0A136ISQ3"/>
<evidence type="ECO:0000313" key="2">
    <source>
        <dbReference type="EMBL" id="KXJ87913.1"/>
    </source>
</evidence>
<feature type="domain" description="Heterokaryon incompatibility" evidence="1">
    <location>
        <begin position="27"/>
        <end position="113"/>
    </location>
</feature>
<organism evidence="2 3">
    <name type="scientific">Microdochium bolleyi</name>
    <dbReference type="NCBI Taxonomy" id="196109"/>
    <lineage>
        <taxon>Eukaryota</taxon>
        <taxon>Fungi</taxon>
        <taxon>Dikarya</taxon>
        <taxon>Ascomycota</taxon>
        <taxon>Pezizomycotina</taxon>
        <taxon>Sordariomycetes</taxon>
        <taxon>Xylariomycetidae</taxon>
        <taxon>Xylariales</taxon>
        <taxon>Microdochiaceae</taxon>
        <taxon>Microdochium</taxon>
    </lineage>
</organism>
<dbReference type="Pfam" id="PF06985">
    <property type="entry name" value="HET"/>
    <property type="match status" value="1"/>
</dbReference>
<keyword evidence="3" id="KW-1185">Reference proteome</keyword>
<dbReference type="InterPro" id="IPR010730">
    <property type="entry name" value="HET"/>
</dbReference>
<name>A0A136ISQ3_9PEZI</name>
<accession>A0A136ISQ3</accession>
<evidence type="ECO:0000259" key="1">
    <source>
        <dbReference type="Pfam" id="PF06985"/>
    </source>
</evidence>
<dbReference type="PANTHER" id="PTHR10622:SF11">
    <property type="entry name" value="HET-DOMAIN-CONTAINING PROTEIN"/>
    <property type="match status" value="1"/>
</dbReference>
<dbReference type="STRING" id="196109.A0A136ISQ3"/>
<gene>
    <name evidence="2" type="ORF">Micbo1qcDRAFT_124048</name>
</gene>
<feature type="non-terminal residue" evidence="2">
    <location>
        <position position="223"/>
    </location>
</feature>
<reference evidence="3" key="1">
    <citation type="submission" date="2016-02" db="EMBL/GenBank/DDBJ databases">
        <title>Draft genome sequence of Microdochium bolleyi, a fungal endophyte of beachgrass.</title>
        <authorList>
            <consortium name="DOE Joint Genome Institute"/>
            <person name="David A.S."/>
            <person name="May G."/>
            <person name="Haridas S."/>
            <person name="Lim J."/>
            <person name="Wang M."/>
            <person name="Labutti K."/>
            <person name="Lipzen A."/>
            <person name="Barry K."/>
            <person name="Grigoriev I.V."/>
        </authorList>
    </citation>
    <scope>NUCLEOTIDE SEQUENCE [LARGE SCALE GENOMIC DNA]</scope>
    <source>
        <strain evidence="3">J235TASD1</strain>
    </source>
</reference>
<dbReference type="PANTHER" id="PTHR10622">
    <property type="entry name" value="HET DOMAIN-CONTAINING PROTEIN"/>
    <property type="match status" value="1"/>
</dbReference>
<dbReference type="Proteomes" id="UP000070501">
    <property type="component" value="Unassembled WGS sequence"/>
</dbReference>